<reference evidence="4" key="1">
    <citation type="journal article" date="2019" name="Int. J. Syst. Evol. Microbiol.">
        <title>The Global Catalogue of Microorganisms (GCM) 10K type strain sequencing project: providing services to taxonomists for standard genome sequencing and annotation.</title>
        <authorList>
            <consortium name="The Broad Institute Genomics Platform"/>
            <consortium name="The Broad Institute Genome Sequencing Center for Infectious Disease"/>
            <person name="Wu L."/>
            <person name="Ma J."/>
        </authorList>
    </citation>
    <scope>NUCLEOTIDE SEQUENCE [LARGE SCALE GENOMIC DNA]</scope>
    <source>
        <strain evidence="4">JCM 14560</strain>
    </source>
</reference>
<evidence type="ECO:0000313" key="3">
    <source>
        <dbReference type="EMBL" id="GAA2157945.1"/>
    </source>
</evidence>
<evidence type="ECO:0000313" key="4">
    <source>
        <dbReference type="Proteomes" id="UP001422759"/>
    </source>
</evidence>
<evidence type="ECO:0000256" key="1">
    <source>
        <dbReference type="SAM" id="MobiDB-lite"/>
    </source>
</evidence>
<comment type="caution">
    <text evidence="3">The sequence shown here is derived from an EMBL/GenBank/DDBJ whole genome shotgun (WGS) entry which is preliminary data.</text>
</comment>
<feature type="compositionally biased region" description="Low complexity" evidence="1">
    <location>
        <begin position="106"/>
        <end position="116"/>
    </location>
</feature>
<dbReference type="Proteomes" id="UP001422759">
    <property type="component" value="Unassembled WGS sequence"/>
</dbReference>
<protein>
    <submittedName>
        <fullName evidence="3">Uncharacterized protein</fullName>
    </submittedName>
</protein>
<keyword evidence="2" id="KW-1133">Transmembrane helix</keyword>
<accession>A0ABP5M0C7</accession>
<gene>
    <name evidence="3" type="ORF">GCM10009760_60530</name>
</gene>
<proteinExistence type="predicted"/>
<sequence length="247" mass="25622">MEFEDRLGTMLGESLSGLPVPVAVMVAEAGRRGRRLRLRRRIAQLAATVAVVAGLVCGSALLDVRTRPAAAAVQRPVDLADRDLLGTLATLLPAGASLRQYEDAGQQDTGPQTPGQHAPAGTGLTLAYDGGHGPLTLAVTLYGPLARDVRPGCDSSTLPVADRTECTVVTVGPGRSEVTQVFGGGAWYGYDIWATGADGVKVHLTVRQDSPAADGSLTLAQWQQIARSPRWAIGAGPADRPQPGTGS</sequence>
<dbReference type="RefSeq" id="WP_344469453.1">
    <property type="nucleotide sequence ID" value="NZ_BAAANT010000064.1"/>
</dbReference>
<feature type="region of interest" description="Disordered" evidence="1">
    <location>
        <begin position="101"/>
        <end position="122"/>
    </location>
</feature>
<organism evidence="3 4">
    <name type="scientific">Kitasatospora kazusensis</name>
    <dbReference type="NCBI Taxonomy" id="407974"/>
    <lineage>
        <taxon>Bacteria</taxon>
        <taxon>Bacillati</taxon>
        <taxon>Actinomycetota</taxon>
        <taxon>Actinomycetes</taxon>
        <taxon>Kitasatosporales</taxon>
        <taxon>Streptomycetaceae</taxon>
        <taxon>Kitasatospora</taxon>
    </lineage>
</organism>
<feature type="transmembrane region" description="Helical" evidence="2">
    <location>
        <begin position="42"/>
        <end position="62"/>
    </location>
</feature>
<keyword evidence="2" id="KW-0472">Membrane</keyword>
<keyword evidence="2" id="KW-0812">Transmembrane</keyword>
<evidence type="ECO:0000256" key="2">
    <source>
        <dbReference type="SAM" id="Phobius"/>
    </source>
</evidence>
<keyword evidence="4" id="KW-1185">Reference proteome</keyword>
<dbReference type="EMBL" id="BAAANT010000064">
    <property type="protein sequence ID" value="GAA2157945.1"/>
    <property type="molecule type" value="Genomic_DNA"/>
</dbReference>
<name>A0ABP5M0C7_9ACTN</name>